<sequence length="117" mass="12502">MEIRSAVSALSALAHAGRLITFRMLVQAGREGIAAGEIARRLEIPANTLSANLNILSHAGLVDSRREGRSVIYTARYEQMTELLDYLMQDCCGGSPEICAPLADLALRARCAATGNA</sequence>
<dbReference type="Proteomes" id="UP000218366">
    <property type="component" value="Unassembled WGS sequence"/>
</dbReference>
<dbReference type="InterPro" id="IPR036390">
    <property type="entry name" value="WH_DNA-bd_sf"/>
</dbReference>
<evidence type="ECO:0000313" key="6">
    <source>
        <dbReference type="Proteomes" id="UP000218366"/>
    </source>
</evidence>
<dbReference type="PROSITE" id="PS50987">
    <property type="entry name" value="HTH_ARSR_2"/>
    <property type="match status" value="1"/>
</dbReference>
<evidence type="ECO:0000256" key="2">
    <source>
        <dbReference type="ARBA" id="ARBA00023125"/>
    </source>
</evidence>
<dbReference type="AlphaFoldDB" id="A0A2A4B142"/>
<dbReference type="InterPro" id="IPR011991">
    <property type="entry name" value="ArsR-like_HTH"/>
</dbReference>
<dbReference type="PRINTS" id="PR00778">
    <property type="entry name" value="HTHARSR"/>
</dbReference>
<evidence type="ECO:0000256" key="3">
    <source>
        <dbReference type="ARBA" id="ARBA00023163"/>
    </source>
</evidence>
<name>A0A2A4B142_9SPHN</name>
<organism evidence="5 6">
    <name type="scientific">Sphingomonas spermidinifaciens</name>
    <dbReference type="NCBI Taxonomy" id="1141889"/>
    <lineage>
        <taxon>Bacteria</taxon>
        <taxon>Pseudomonadati</taxon>
        <taxon>Pseudomonadota</taxon>
        <taxon>Alphaproteobacteria</taxon>
        <taxon>Sphingomonadales</taxon>
        <taxon>Sphingomonadaceae</taxon>
        <taxon>Sphingomonas</taxon>
    </lineage>
</organism>
<dbReference type="CDD" id="cd00090">
    <property type="entry name" value="HTH_ARSR"/>
    <property type="match status" value="1"/>
</dbReference>
<protein>
    <submittedName>
        <fullName evidence="5">Transcriptional regulator</fullName>
    </submittedName>
</protein>
<gene>
    <name evidence="5" type="ORF">COC42_16970</name>
</gene>
<evidence type="ECO:0000313" key="5">
    <source>
        <dbReference type="EMBL" id="PCD01790.1"/>
    </source>
</evidence>
<dbReference type="InterPro" id="IPR051011">
    <property type="entry name" value="Metal_resp_trans_reg"/>
</dbReference>
<evidence type="ECO:0000259" key="4">
    <source>
        <dbReference type="PROSITE" id="PS50987"/>
    </source>
</evidence>
<keyword evidence="1" id="KW-0805">Transcription regulation</keyword>
<keyword evidence="2" id="KW-0238">DNA-binding</keyword>
<dbReference type="SUPFAM" id="SSF46785">
    <property type="entry name" value="Winged helix' DNA-binding domain"/>
    <property type="match status" value="1"/>
</dbReference>
<comment type="caution">
    <text evidence="5">The sequence shown here is derived from an EMBL/GenBank/DDBJ whole genome shotgun (WGS) entry which is preliminary data.</text>
</comment>
<dbReference type="RefSeq" id="WP_096344533.1">
    <property type="nucleotide sequence ID" value="NZ_NWMW01000003.1"/>
</dbReference>
<keyword evidence="3" id="KW-0804">Transcription</keyword>
<proteinExistence type="predicted"/>
<dbReference type="GO" id="GO:0003700">
    <property type="term" value="F:DNA-binding transcription factor activity"/>
    <property type="evidence" value="ECO:0007669"/>
    <property type="project" value="InterPro"/>
</dbReference>
<dbReference type="PANTHER" id="PTHR43132:SF2">
    <property type="entry name" value="ARSENICAL RESISTANCE OPERON REPRESSOR ARSR-RELATED"/>
    <property type="match status" value="1"/>
</dbReference>
<dbReference type="InterPro" id="IPR001845">
    <property type="entry name" value="HTH_ArsR_DNA-bd_dom"/>
</dbReference>
<dbReference type="NCBIfam" id="NF033788">
    <property type="entry name" value="HTH_metalloreg"/>
    <property type="match status" value="1"/>
</dbReference>
<dbReference type="GO" id="GO:0003677">
    <property type="term" value="F:DNA binding"/>
    <property type="evidence" value="ECO:0007669"/>
    <property type="project" value="UniProtKB-KW"/>
</dbReference>
<accession>A0A2A4B142</accession>
<dbReference type="SMART" id="SM00418">
    <property type="entry name" value="HTH_ARSR"/>
    <property type="match status" value="1"/>
</dbReference>
<dbReference type="PANTHER" id="PTHR43132">
    <property type="entry name" value="ARSENICAL RESISTANCE OPERON REPRESSOR ARSR-RELATED"/>
    <property type="match status" value="1"/>
</dbReference>
<keyword evidence="6" id="KW-1185">Reference proteome</keyword>
<evidence type="ECO:0000256" key="1">
    <source>
        <dbReference type="ARBA" id="ARBA00023015"/>
    </source>
</evidence>
<dbReference type="Pfam" id="PF12840">
    <property type="entry name" value="HTH_20"/>
    <property type="match status" value="1"/>
</dbReference>
<dbReference type="EMBL" id="NWMW01000003">
    <property type="protein sequence ID" value="PCD01790.1"/>
    <property type="molecule type" value="Genomic_DNA"/>
</dbReference>
<reference evidence="5 6" key="1">
    <citation type="submission" date="2017-09" db="EMBL/GenBank/DDBJ databases">
        <title>Sphingomonas spermidinifaciens 9NM-10, whole genome shotgun sequence.</title>
        <authorList>
            <person name="Feng G."/>
            <person name="Zhu H."/>
        </authorList>
    </citation>
    <scope>NUCLEOTIDE SEQUENCE [LARGE SCALE GENOMIC DNA]</scope>
    <source>
        <strain evidence="5 6">9NM-10</strain>
    </source>
</reference>
<dbReference type="OrthoDB" id="9804742at2"/>
<dbReference type="Gene3D" id="1.10.10.10">
    <property type="entry name" value="Winged helix-like DNA-binding domain superfamily/Winged helix DNA-binding domain"/>
    <property type="match status" value="1"/>
</dbReference>
<dbReference type="InterPro" id="IPR036388">
    <property type="entry name" value="WH-like_DNA-bd_sf"/>
</dbReference>
<feature type="domain" description="HTH arsR-type" evidence="4">
    <location>
        <begin position="1"/>
        <end position="95"/>
    </location>
</feature>